<feature type="compositionally biased region" description="Basic residues" evidence="1">
    <location>
        <begin position="86"/>
        <end position="100"/>
    </location>
</feature>
<evidence type="ECO:0000313" key="2">
    <source>
        <dbReference type="EMBL" id="GCB87399.1"/>
    </source>
</evidence>
<evidence type="ECO:0000313" key="3">
    <source>
        <dbReference type="Proteomes" id="UP000288351"/>
    </source>
</evidence>
<dbReference type="AlphaFoldDB" id="A0A401QPP9"/>
<protein>
    <submittedName>
        <fullName evidence="2">Uncharacterized protein</fullName>
    </submittedName>
</protein>
<accession>A0A401QPP9</accession>
<proteinExistence type="predicted"/>
<dbReference type="EMBL" id="BHXC01000001">
    <property type="protein sequence ID" value="GCB87399.1"/>
    <property type="molecule type" value="Genomic_DNA"/>
</dbReference>
<feature type="region of interest" description="Disordered" evidence="1">
    <location>
        <begin position="121"/>
        <end position="254"/>
    </location>
</feature>
<sequence length="254" mass="28018">MWARPCPRPHSGWTTADGRKSGRPVPNTQIHTAPGDQAATGRQRVHSNGRTTKERYRHRRPDNGDRSRLLAPRTTAAVDAVTALPRPRHPSRRRPGRRPWRGVVLPPRLIPPGEGLAVDVRDDGGQYPTPQFGAGIRPGLRSRGSRAVHRPGSPNCRPAGGLRPPTRPRRLRRHPGHRDQDQDGSCPPQAYEVDEFVLVGFAERGGRPDGEQTGDASARPRRTRRTRRGETPVASGSRSSTTTQRQSDRPPTTA</sequence>
<feature type="compositionally biased region" description="Basic residues" evidence="1">
    <location>
        <begin position="166"/>
        <end position="176"/>
    </location>
</feature>
<feature type="region of interest" description="Disordered" evidence="1">
    <location>
        <begin position="1"/>
        <end position="106"/>
    </location>
</feature>
<gene>
    <name evidence="2" type="ORF">SALB_00050</name>
</gene>
<dbReference type="Proteomes" id="UP000288351">
    <property type="component" value="Unassembled WGS sequence"/>
</dbReference>
<reference evidence="2 3" key="1">
    <citation type="journal article" date="2019" name="Microbiol. Resour. Announc.">
        <title>Draft Genome Sequence of the Most Traditional epsilon-Poly-l-Lysine Producer, Streptomyces albulus NBRC14147.</title>
        <authorList>
            <person name="Yamanaka K."/>
            <person name="Hamano Y."/>
        </authorList>
    </citation>
    <scope>NUCLEOTIDE SEQUENCE [LARGE SCALE GENOMIC DNA]</scope>
    <source>
        <strain evidence="2 3">NBRC 14147</strain>
    </source>
</reference>
<organism evidence="2 3">
    <name type="scientific">Streptomyces noursei</name>
    <name type="common">Streptomyces albulus</name>
    <dbReference type="NCBI Taxonomy" id="1971"/>
    <lineage>
        <taxon>Bacteria</taxon>
        <taxon>Bacillati</taxon>
        <taxon>Actinomycetota</taxon>
        <taxon>Actinomycetes</taxon>
        <taxon>Kitasatosporales</taxon>
        <taxon>Streptomycetaceae</taxon>
        <taxon>Streptomyces</taxon>
    </lineage>
</organism>
<name>A0A401QPP9_STRNR</name>
<comment type="caution">
    <text evidence="2">The sequence shown here is derived from an EMBL/GenBank/DDBJ whole genome shotgun (WGS) entry which is preliminary data.</text>
</comment>
<evidence type="ECO:0000256" key="1">
    <source>
        <dbReference type="SAM" id="MobiDB-lite"/>
    </source>
</evidence>